<protein>
    <submittedName>
        <fullName evidence="1">Uncharacterized protein</fullName>
    </submittedName>
</protein>
<reference evidence="1" key="1">
    <citation type="submission" date="2014-09" db="EMBL/GenBank/DDBJ databases">
        <authorList>
            <person name="Magalhaes I.L.F."/>
            <person name="Oliveira U."/>
            <person name="Santos F.R."/>
            <person name="Vidigal T.H.D.A."/>
            <person name="Brescovit A.D."/>
            <person name="Santos A.J."/>
        </authorList>
    </citation>
    <scope>NUCLEOTIDE SEQUENCE</scope>
    <source>
        <tissue evidence="1">Shoot tissue taken approximately 20 cm above the soil surface</tissue>
    </source>
</reference>
<reference evidence="1" key="2">
    <citation type="journal article" date="2015" name="Data Brief">
        <title>Shoot transcriptome of the giant reed, Arundo donax.</title>
        <authorList>
            <person name="Barrero R.A."/>
            <person name="Guerrero F.D."/>
            <person name="Moolhuijzen P."/>
            <person name="Goolsby J.A."/>
            <person name="Tidwell J."/>
            <person name="Bellgard S.E."/>
            <person name="Bellgard M.I."/>
        </authorList>
    </citation>
    <scope>NUCLEOTIDE SEQUENCE</scope>
    <source>
        <tissue evidence="1">Shoot tissue taken approximately 20 cm above the soil surface</tissue>
    </source>
</reference>
<proteinExistence type="predicted"/>
<evidence type="ECO:0000313" key="1">
    <source>
        <dbReference type="EMBL" id="JAE32713.1"/>
    </source>
</evidence>
<dbReference type="PROSITE" id="PS51257">
    <property type="entry name" value="PROKAR_LIPOPROTEIN"/>
    <property type="match status" value="1"/>
</dbReference>
<accession>A0A0A9HII3</accession>
<dbReference type="EMBL" id="GBRH01165183">
    <property type="protein sequence ID" value="JAE32713.1"/>
    <property type="molecule type" value="Transcribed_RNA"/>
</dbReference>
<dbReference type="AlphaFoldDB" id="A0A0A9HII3"/>
<name>A0A0A9HII3_ARUDO</name>
<sequence length="69" mass="7786">MNRHCETLQAGTQSSVVSCGMGAQLRRWIICIKWGELDLCSINIHIPQHLPWLACFRCRTWAGSSMVAL</sequence>
<organism evidence="1">
    <name type="scientific">Arundo donax</name>
    <name type="common">Giant reed</name>
    <name type="synonym">Donax arundinaceus</name>
    <dbReference type="NCBI Taxonomy" id="35708"/>
    <lineage>
        <taxon>Eukaryota</taxon>
        <taxon>Viridiplantae</taxon>
        <taxon>Streptophyta</taxon>
        <taxon>Embryophyta</taxon>
        <taxon>Tracheophyta</taxon>
        <taxon>Spermatophyta</taxon>
        <taxon>Magnoliopsida</taxon>
        <taxon>Liliopsida</taxon>
        <taxon>Poales</taxon>
        <taxon>Poaceae</taxon>
        <taxon>PACMAD clade</taxon>
        <taxon>Arundinoideae</taxon>
        <taxon>Arundineae</taxon>
        <taxon>Arundo</taxon>
    </lineage>
</organism>